<comment type="caution">
    <text evidence="2">The sequence shown here is derived from an EMBL/GenBank/DDBJ whole genome shotgun (WGS) entry which is preliminary data.</text>
</comment>
<keyword evidence="1" id="KW-0472">Membrane</keyword>
<dbReference type="GO" id="GO:0005886">
    <property type="term" value="C:plasma membrane"/>
    <property type="evidence" value="ECO:0007669"/>
    <property type="project" value="TreeGrafter"/>
</dbReference>
<dbReference type="GO" id="GO:0046677">
    <property type="term" value="P:response to antibiotic"/>
    <property type="evidence" value="ECO:0007669"/>
    <property type="project" value="TreeGrafter"/>
</dbReference>
<dbReference type="STRING" id="435908.IDSA_00505"/>
<sequence>MYLLAILLAYSLERTVQLGRNWEWRRLVLRWQHLQIAQGKIEEWRQHSLGKVLWAIIPALIIWFVLALFHNTLLTFLVSVGALFLAIRVPAARAAYRGYLDAATSGDDETASDCLRKLQKMADRHEEAPIENVLLWIHLRHYFAVFLYFLLFGIVGALVYATLRDMRHPHNERWSTAQQVIDWLPTRIMTLGFLLVGNFSRAAPVWLSSIGNVPQGNYAAATKIAAAAEDLTPKHEDDITSTALTTVALVKRNMLLFIVLLAVLTIGGWF</sequence>
<dbReference type="EMBL" id="JPER01000001">
    <property type="protein sequence ID" value="KFZ31252.1"/>
    <property type="molecule type" value="Genomic_DNA"/>
</dbReference>
<dbReference type="OrthoDB" id="9811967at2"/>
<reference evidence="2 3" key="1">
    <citation type="submission" date="2014-06" db="EMBL/GenBank/DDBJ databases">
        <title>The draft genome sequence of Idiomarina salinarum ISL-52.</title>
        <authorList>
            <person name="Du J."/>
            <person name="Shao Z."/>
        </authorList>
    </citation>
    <scope>NUCLEOTIDE SEQUENCE [LARGE SCALE GENOMIC DNA]</scope>
    <source>
        <strain evidence="2 3">ISL-52</strain>
    </source>
</reference>
<feature type="transmembrane region" description="Helical" evidence="1">
    <location>
        <begin position="52"/>
        <end position="69"/>
    </location>
</feature>
<organism evidence="2 3">
    <name type="scientific">Pseudidiomarina salinarum</name>
    <dbReference type="NCBI Taxonomy" id="435908"/>
    <lineage>
        <taxon>Bacteria</taxon>
        <taxon>Pseudomonadati</taxon>
        <taxon>Pseudomonadota</taxon>
        <taxon>Gammaproteobacteria</taxon>
        <taxon>Alteromonadales</taxon>
        <taxon>Idiomarinaceae</taxon>
        <taxon>Pseudidiomarina</taxon>
    </lineage>
</organism>
<protein>
    <recommendedName>
        <fullName evidence="4">Regulatory protein AmpE</fullName>
    </recommendedName>
</protein>
<proteinExistence type="predicted"/>
<dbReference type="InterPro" id="IPR052966">
    <property type="entry name" value="Beta-lactamase_Reg"/>
</dbReference>
<evidence type="ECO:0008006" key="4">
    <source>
        <dbReference type="Google" id="ProtNLM"/>
    </source>
</evidence>
<dbReference type="AlphaFoldDB" id="A0A094IVU8"/>
<keyword evidence="1" id="KW-0812">Transmembrane</keyword>
<dbReference type="Pfam" id="PF17113">
    <property type="entry name" value="AmpE"/>
    <property type="match status" value="1"/>
</dbReference>
<dbReference type="eggNOG" id="COG3725">
    <property type="taxonomic scope" value="Bacteria"/>
</dbReference>
<evidence type="ECO:0000313" key="2">
    <source>
        <dbReference type="EMBL" id="KFZ31252.1"/>
    </source>
</evidence>
<dbReference type="PANTHER" id="PTHR38684">
    <property type="entry name" value="PROTEIN AMPE"/>
    <property type="match status" value="1"/>
</dbReference>
<dbReference type="RefSeq" id="WP_034773438.1">
    <property type="nucleotide sequence ID" value="NZ_JPER01000001.1"/>
</dbReference>
<gene>
    <name evidence="2" type="ORF">IDSA_00505</name>
</gene>
<evidence type="ECO:0000313" key="3">
    <source>
        <dbReference type="Proteomes" id="UP000054363"/>
    </source>
</evidence>
<keyword evidence="3" id="KW-1185">Reference proteome</keyword>
<accession>A0A094IVU8</accession>
<feature type="transmembrane region" description="Helical" evidence="1">
    <location>
        <begin position="142"/>
        <end position="163"/>
    </location>
</feature>
<feature type="transmembrane region" description="Helical" evidence="1">
    <location>
        <begin position="253"/>
        <end position="269"/>
    </location>
</feature>
<dbReference type="PANTHER" id="PTHR38684:SF1">
    <property type="entry name" value="PROTEIN AMPE"/>
    <property type="match status" value="1"/>
</dbReference>
<keyword evidence="1" id="KW-1133">Transmembrane helix</keyword>
<name>A0A094IVU8_9GAMM</name>
<evidence type="ECO:0000256" key="1">
    <source>
        <dbReference type="SAM" id="Phobius"/>
    </source>
</evidence>
<dbReference type="InterPro" id="IPR031347">
    <property type="entry name" value="AmpE"/>
</dbReference>
<dbReference type="Proteomes" id="UP000054363">
    <property type="component" value="Unassembled WGS sequence"/>
</dbReference>